<dbReference type="EMBL" id="JAIZAY010000004">
    <property type="protein sequence ID" value="KAJ8043852.1"/>
    <property type="molecule type" value="Genomic_DNA"/>
</dbReference>
<dbReference type="OrthoDB" id="6769862at2759"/>
<accession>A0A9Q1CEV9</accession>
<proteinExistence type="predicted"/>
<protein>
    <submittedName>
        <fullName evidence="1">Uncharacterized protein</fullName>
    </submittedName>
</protein>
<keyword evidence="2" id="KW-1185">Reference proteome</keyword>
<comment type="caution">
    <text evidence="1">The sequence shown here is derived from an EMBL/GenBank/DDBJ whole genome shotgun (WGS) entry which is preliminary data.</text>
</comment>
<dbReference type="Proteomes" id="UP001152320">
    <property type="component" value="Chromosome 4"/>
</dbReference>
<name>A0A9Q1CEV9_HOLLE</name>
<reference evidence="1" key="1">
    <citation type="submission" date="2021-10" db="EMBL/GenBank/DDBJ databases">
        <title>Tropical sea cucumber genome reveals ecological adaptation and Cuvierian tubules defense mechanism.</title>
        <authorList>
            <person name="Chen T."/>
        </authorList>
    </citation>
    <scope>NUCLEOTIDE SEQUENCE</scope>
    <source>
        <strain evidence="1">Nanhai2018</strain>
        <tissue evidence="1">Muscle</tissue>
    </source>
</reference>
<gene>
    <name evidence="1" type="ORF">HOLleu_11134</name>
</gene>
<sequence length="62" mass="6924">MREAGINTAQFKPHSTRAEAVSKAHSAPVPITDITAGGLEYREYFQKILQQDLVKTLYICLC</sequence>
<evidence type="ECO:0000313" key="1">
    <source>
        <dbReference type="EMBL" id="KAJ8043852.1"/>
    </source>
</evidence>
<evidence type="ECO:0000313" key="2">
    <source>
        <dbReference type="Proteomes" id="UP001152320"/>
    </source>
</evidence>
<organism evidence="1 2">
    <name type="scientific">Holothuria leucospilota</name>
    <name type="common">Black long sea cucumber</name>
    <name type="synonym">Mertensiothuria leucospilota</name>
    <dbReference type="NCBI Taxonomy" id="206669"/>
    <lineage>
        <taxon>Eukaryota</taxon>
        <taxon>Metazoa</taxon>
        <taxon>Echinodermata</taxon>
        <taxon>Eleutherozoa</taxon>
        <taxon>Echinozoa</taxon>
        <taxon>Holothuroidea</taxon>
        <taxon>Aspidochirotacea</taxon>
        <taxon>Aspidochirotida</taxon>
        <taxon>Holothuriidae</taxon>
        <taxon>Holothuria</taxon>
    </lineage>
</organism>
<dbReference type="AlphaFoldDB" id="A0A9Q1CEV9"/>